<reference evidence="2" key="1">
    <citation type="submission" date="2017-09" db="EMBL/GenBank/DDBJ databases">
        <title>Depth-based differentiation of microbial function through sediment-hosted aquifers and enrichment of novel symbionts in the deep terrestrial subsurface.</title>
        <authorList>
            <person name="Probst A.J."/>
            <person name="Ladd B."/>
            <person name="Jarett J.K."/>
            <person name="Geller-Mcgrath D.E."/>
            <person name="Sieber C.M.K."/>
            <person name="Emerson J.B."/>
            <person name="Anantharaman K."/>
            <person name="Thomas B.C."/>
            <person name="Malmstrom R."/>
            <person name="Stieglmeier M."/>
            <person name="Klingl A."/>
            <person name="Woyke T."/>
            <person name="Ryan C.M."/>
            <person name="Banfield J.F."/>
        </authorList>
    </citation>
    <scope>NUCLEOTIDE SEQUENCE [LARGE SCALE GENOMIC DNA]</scope>
</reference>
<organism evidence="1 2">
    <name type="scientific">Candidatus Falkowbacteria bacterium CG10_big_fil_rev_8_21_14_0_10_39_9</name>
    <dbReference type="NCBI Taxonomy" id="1974566"/>
    <lineage>
        <taxon>Bacteria</taxon>
        <taxon>Candidatus Falkowiibacteriota</taxon>
    </lineage>
</organism>
<evidence type="ECO:0000313" key="2">
    <source>
        <dbReference type="Proteomes" id="UP000228900"/>
    </source>
</evidence>
<sequence>MRKVLLILAILTVTIYSCQKYEIVKQVVPPPPPKPFVPDQSWIGEGPFFVKVEADSLKFLFCNDYVVGPSGVAFFEYKIGDSPYYNRITQVVLLDHSNWGSGSILTALIIPANSLISIQFGVGSVYANVAKSRFNNSGIIEFSLITIR</sequence>
<evidence type="ECO:0000313" key="1">
    <source>
        <dbReference type="EMBL" id="PIT94765.1"/>
    </source>
</evidence>
<protein>
    <submittedName>
        <fullName evidence="1">Uncharacterized protein</fullName>
    </submittedName>
</protein>
<name>A0A2M6WPP2_9BACT</name>
<dbReference type="Proteomes" id="UP000228900">
    <property type="component" value="Unassembled WGS sequence"/>
</dbReference>
<comment type="caution">
    <text evidence="1">The sequence shown here is derived from an EMBL/GenBank/DDBJ whole genome shotgun (WGS) entry which is preliminary data.</text>
</comment>
<proteinExistence type="predicted"/>
<accession>A0A2M6WPP2</accession>
<gene>
    <name evidence="1" type="ORF">COT98_02290</name>
</gene>
<dbReference type="EMBL" id="PFAQ01000037">
    <property type="protein sequence ID" value="PIT94765.1"/>
    <property type="molecule type" value="Genomic_DNA"/>
</dbReference>
<dbReference type="PROSITE" id="PS51257">
    <property type="entry name" value="PROKAR_LIPOPROTEIN"/>
    <property type="match status" value="1"/>
</dbReference>
<dbReference type="AlphaFoldDB" id="A0A2M6WPP2"/>